<feature type="region of interest" description="Disordered" evidence="6">
    <location>
        <begin position="495"/>
        <end position="523"/>
    </location>
</feature>
<comment type="subcellular location">
    <subcellularLocation>
        <location evidence="1">Cell membrane</location>
        <topology evidence="1">Multi-pass membrane protein</topology>
    </subcellularLocation>
</comment>
<evidence type="ECO:0000256" key="5">
    <source>
        <dbReference type="ARBA" id="ARBA00023136"/>
    </source>
</evidence>
<feature type="transmembrane region" description="Helical" evidence="7">
    <location>
        <begin position="289"/>
        <end position="312"/>
    </location>
</feature>
<feature type="transmembrane region" description="Helical" evidence="7">
    <location>
        <begin position="468"/>
        <end position="486"/>
    </location>
</feature>
<keyword evidence="4 7" id="KW-1133">Transmembrane helix</keyword>
<dbReference type="InterPro" id="IPR011701">
    <property type="entry name" value="MFS"/>
</dbReference>
<dbReference type="SUPFAM" id="SSF103473">
    <property type="entry name" value="MFS general substrate transporter"/>
    <property type="match status" value="1"/>
</dbReference>
<feature type="domain" description="Major facilitator superfamily (MFS) profile" evidence="8">
    <location>
        <begin position="34"/>
        <end position="491"/>
    </location>
</feature>
<dbReference type="Gene3D" id="1.20.1250.20">
    <property type="entry name" value="MFS general substrate transporter like domains"/>
    <property type="match status" value="1"/>
</dbReference>
<evidence type="ECO:0000256" key="1">
    <source>
        <dbReference type="ARBA" id="ARBA00004651"/>
    </source>
</evidence>
<feature type="transmembrane region" description="Helical" evidence="7">
    <location>
        <begin position="361"/>
        <end position="377"/>
    </location>
</feature>
<dbReference type="PANTHER" id="PTHR42718">
    <property type="entry name" value="MAJOR FACILITATOR SUPERFAMILY MULTIDRUG TRANSPORTER MFSC"/>
    <property type="match status" value="1"/>
</dbReference>
<organism evidence="9">
    <name type="scientific">Rhodococcus hoagii (strain 103S)</name>
    <name type="common">Rhodococcus equi</name>
    <dbReference type="NCBI Taxonomy" id="685727"/>
    <lineage>
        <taxon>Bacteria</taxon>
        <taxon>Bacillati</taxon>
        <taxon>Actinomycetota</taxon>
        <taxon>Actinomycetes</taxon>
        <taxon>Mycobacteriales</taxon>
        <taxon>Nocardiaceae</taxon>
        <taxon>Prescottella</taxon>
    </lineage>
</organism>
<accession>A0A3S5Y2M2</accession>
<evidence type="ECO:0000313" key="9">
    <source>
        <dbReference type="EMBL" id="CBH46784.1"/>
    </source>
</evidence>
<dbReference type="Gene3D" id="1.20.1720.10">
    <property type="entry name" value="Multidrug resistance protein D"/>
    <property type="match status" value="1"/>
</dbReference>
<evidence type="ECO:0000259" key="8">
    <source>
        <dbReference type="PROSITE" id="PS50850"/>
    </source>
</evidence>
<dbReference type="AlphaFoldDB" id="A0A3S5Y2M2"/>
<evidence type="ECO:0000256" key="7">
    <source>
        <dbReference type="SAM" id="Phobius"/>
    </source>
</evidence>
<dbReference type="GO" id="GO:0005886">
    <property type="term" value="C:plasma membrane"/>
    <property type="evidence" value="ECO:0007669"/>
    <property type="project" value="UniProtKB-SubCell"/>
</dbReference>
<dbReference type="Pfam" id="PF07690">
    <property type="entry name" value="MFS_1"/>
    <property type="match status" value="1"/>
</dbReference>
<proteinExistence type="predicted"/>
<keyword evidence="5 7" id="KW-0472">Membrane</keyword>
<feature type="compositionally biased region" description="Polar residues" evidence="6">
    <location>
        <begin position="511"/>
        <end position="523"/>
    </location>
</feature>
<feature type="transmembrane region" description="Helical" evidence="7">
    <location>
        <begin position="158"/>
        <end position="181"/>
    </location>
</feature>
<feature type="transmembrane region" description="Helical" evidence="7">
    <location>
        <begin position="71"/>
        <end position="89"/>
    </location>
</feature>
<dbReference type="Proteomes" id="UP001154400">
    <property type="component" value="Chromosome"/>
</dbReference>
<feature type="transmembrane region" description="Helical" evidence="7">
    <location>
        <begin position="383"/>
        <end position="402"/>
    </location>
</feature>
<feature type="transmembrane region" description="Helical" evidence="7">
    <location>
        <begin position="332"/>
        <end position="354"/>
    </location>
</feature>
<keyword evidence="2" id="KW-0813">Transport</keyword>
<reference evidence="9" key="1">
    <citation type="journal article" date="2010" name="PLoS Genet.">
        <title>The genome of a pathogenic rhodococcus: cooptive virulence underpinned by key gene acquisitions.</title>
        <authorList>
            <person name="Letek M."/>
            <person name="Gonzalez P."/>
            <person name="Macarthur I."/>
            <person name="Rodriguez H."/>
            <person name="Freeman T.C."/>
            <person name="Valero-Rello A."/>
            <person name="Blanco M."/>
            <person name="Buckley T."/>
            <person name="Cherevach I."/>
            <person name="Fahey R."/>
            <person name="Hapeshi A."/>
            <person name="Holdstock J."/>
            <person name="Leadon D."/>
            <person name="Navas J."/>
            <person name="Ocampo A."/>
            <person name="Quail M.A."/>
            <person name="Sanders M."/>
            <person name="Scortti M.M."/>
            <person name="Prescott J.F."/>
            <person name="Fogarty U."/>
            <person name="Meijer W.G."/>
            <person name="Parkhill J."/>
            <person name="Bentley S.D."/>
            <person name="Vazquez-Boland J.A."/>
        </authorList>
    </citation>
    <scope>NUCLEOTIDE SEQUENCE [LARGE SCALE GENOMIC DNA]</scope>
    <source>
        <strain evidence="9 10">103S</strain>
    </source>
</reference>
<feature type="transmembrane region" description="Helical" evidence="7">
    <location>
        <begin position="187"/>
        <end position="207"/>
    </location>
</feature>
<name>A0A3S5Y2M2_RHOH1</name>
<feature type="transmembrane region" description="Helical" evidence="7">
    <location>
        <begin position="101"/>
        <end position="120"/>
    </location>
</feature>
<dbReference type="InterPro" id="IPR036259">
    <property type="entry name" value="MFS_trans_sf"/>
</dbReference>
<evidence type="ECO:0000256" key="6">
    <source>
        <dbReference type="SAM" id="MobiDB-lite"/>
    </source>
</evidence>
<dbReference type="PANTHER" id="PTHR42718:SF9">
    <property type="entry name" value="MAJOR FACILITATOR SUPERFAMILY MULTIDRUG TRANSPORTER MFSC"/>
    <property type="match status" value="1"/>
</dbReference>
<dbReference type="InterPro" id="IPR020846">
    <property type="entry name" value="MFS_dom"/>
</dbReference>
<keyword evidence="3 7" id="KW-0812">Transmembrane</keyword>
<dbReference type="GO" id="GO:0022857">
    <property type="term" value="F:transmembrane transporter activity"/>
    <property type="evidence" value="ECO:0007669"/>
    <property type="project" value="InterPro"/>
</dbReference>
<evidence type="ECO:0000256" key="4">
    <source>
        <dbReference type="ARBA" id="ARBA00022989"/>
    </source>
</evidence>
<evidence type="ECO:0000313" key="10">
    <source>
        <dbReference type="Proteomes" id="UP000006892"/>
    </source>
</evidence>
<feature type="transmembrane region" description="Helical" evidence="7">
    <location>
        <begin position="244"/>
        <end position="268"/>
    </location>
</feature>
<protein>
    <submittedName>
        <fullName evidence="9">MFS transporter</fullName>
    </submittedName>
</protein>
<feature type="transmembrane region" description="Helical" evidence="7">
    <location>
        <begin position="126"/>
        <end position="146"/>
    </location>
</feature>
<gene>
    <name evidence="9" type="ordered locus">REQ_06670</name>
</gene>
<dbReference type="KEGG" id="req:REQ_06670"/>
<feature type="transmembrane region" description="Helical" evidence="7">
    <location>
        <begin position="423"/>
        <end position="448"/>
    </location>
</feature>
<dbReference type="PROSITE" id="PS50850">
    <property type="entry name" value="MFS"/>
    <property type="match status" value="1"/>
</dbReference>
<feature type="transmembrane region" description="Helical" evidence="7">
    <location>
        <begin position="219"/>
        <end position="238"/>
    </location>
</feature>
<evidence type="ECO:0000256" key="2">
    <source>
        <dbReference type="ARBA" id="ARBA00022448"/>
    </source>
</evidence>
<evidence type="ECO:0000256" key="3">
    <source>
        <dbReference type="ARBA" id="ARBA00022692"/>
    </source>
</evidence>
<dbReference type="EMBL" id="FN563149">
    <property type="protein sequence ID" value="CBH46784.1"/>
    <property type="molecule type" value="Genomic_DNA"/>
</dbReference>
<feature type="transmembrane region" description="Helical" evidence="7">
    <location>
        <begin position="34"/>
        <end position="59"/>
    </location>
</feature>
<sequence length="523" mass="54564">MLPCAAVAARHTKRRTTMALALTPVHGKIPRARIFAVLAVIIFFSEIATFEILMVYPAMPHMAPAFQTLNIAWVVSIVTLTGATLMPLIGKASDRLGKKRVILGLAAVFVLGSVVCATATTFPVLLAGRAMQGVLVGIVALSYSLVRDIVPRDFVPVALGMVATGIGMSAVAGPFIAGWLIDGFGFHGIFWFMAIYLAALIPLYWSVVPESPVRTDRPVDYLGTALLGPGVAVLLLGITKGSSWGWSATSTRGLLLVGVVMLVAFVAWQRIAPHPLIDLGILFGRRFGPTVLAVTGLAYMMNAHSMLMPTLLQTTAGLPGISYGAGLSATQYALWTCPLGITAMFAGPFGGFLAKRIGARQVLLGSGIFFLITMFLGSKLLTLPWQVALLSAIAGFAVGFLHSSNANLVQDALPPETSGVGTAIAGVTMQLCSAIAVTVTGVVMSHHVQAVDPKTHAVLYADAALSRGFLYAAAVGLLGVVVALVMKHGRRPATGGLQSPLAAGGHAEVESGTSSAPTDMSIR</sequence>